<evidence type="ECO:0000313" key="18">
    <source>
        <dbReference type="Proteomes" id="UP000120955"/>
    </source>
</evidence>
<dbReference type="GO" id="GO:0005198">
    <property type="term" value="F:structural molecule activity"/>
    <property type="evidence" value="ECO:0007669"/>
    <property type="project" value="UniProtKB-UniRule"/>
</dbReference>
<evidence type="ECO:0000256" key="16">
    <source>
        <dbReference type="SAM" id="Phobius"/>
    </source>
</evidence>
<dbReference type="Proteomes" id="UP000120955">
    <property type="component" value="Genome"/>
</dbReference>
<keyword evidence="7 15" id="KW-0946">Virion</keyword>
<comment type="caution">
    <text evidence="15">Lacks conserved residue(s) required for the propagation of feature annotation.</text>
</comment>
<dbReference type="GO" id="GO:0042025">
    <property type="term" value="C:host cell nucleus"/>
    <property type="evidence" value="ECO:0007669"/>
    <property type="project" value="UniProtKB-SubCell"/>
</dbReference>
<evidence type="ECO:0000256" key="1">
    <source>
        <dbReference type="ARBA" id="ARBA00022524"/>
    </source>
</evidence>
<comment type="PTM">
    <text evidence="15">Highly phosphorylated.</text>
</comment>
<keyword evidence="5 15" id="KW-0945">Host-virus interaction</keyword>
<keyword evidence="10" id="KW-1039">Host endosome</keyword>
<comment type="similarity">
    <text evidence="15">Belongs to the papillomaviridae L2 protein family.</text>
</comment>
<accession>A3F910</accession>
<dbReference type="Pfam" id="PF00513">
    <property type="entry name" value="Late_protein_L2"/>
    <property type="match status" value="1"/>
</dbReference>
<evidence type="ECO:0000256" key="11">
    <source>
        <dbReference type="ARBA" id="ARBA00023120"/>
    </source>
</evidence>
<keyword evidence="16" id="KW-1133">Transmembrane helix</keyword>
<evidence type="ECO:0000256" key="9">
    <source>
        <dbReference type="ARBA" id="ARBA00022952"/>
    </source>
</evidence>
<evidence type="ECO:0000256" key="15">
    <source>
        <dbReference type="HAMAP-Rule" id="MF_04003"/>
    </source>
</evidence>
<keyword evidence="8 15" id="KW-0426">Late protein</keyword>
<dbReference type="InterPro" id="IPR000784">
    <property type="entry name" value="Late_L2"/>
</dbReference>
<dbReference type="GO" id="GO:0075732">
    <property type="term" value="P:viral penetration into host nucleus"/>
    <property type="evidence" value="ECO:0007669"/>
    <property type="project" value="UniProtKB-KW"/>
</dbReference>
<keyword evidence="16" id="KW-0472">Membrane</keyword>
<evidence type="ECO:0000256" key="3">
    <source>
        <dbReference type="ARBA" id="ARBA00022561"/>
    </source>
</evidence>
<dbReference type="GO" id="GO:0046718">
    <property type="term" value="P:symbiont entry into host cell"/>
    <property type="evidence" value="ECO:0007669"/>
    <property type="project" value="UniProtKB-KW"/>
</dbReference>
<name>A3F910_9PAPI</name>
<proteinExistence type="inferred from homology"/>
<dbReference type="GO" id="GO:0043657">
    <property type="term" value="C:host cell"/>
    <property type="evidence" value="ECO:0007669"/>
    <property type="project" value="GOC"/>
</dbReference>
<gene>
    <name evidence="15 17" type="primary">L2</name>
</gene>
<keyword evidence="2 15" id="KW-0597">Phosphoprotein</keyword>
<comment type="subunit">
    <text evidence="15">Interacts with major capsid protein L1. Interacts with E2; this interaction inhibits E2 transcriptional activity but not the DNA replication function E2. Interacts with host HSPA8; this interaction is required for L2 nuclear translocation. Interacts with host importins KPNB2 and KPNB3. Forms a complex with importin alpha2-beta1 heterodimers via interaction with the importin alpha2 adapter. Interacts with host DYNLT1; this interaction is essential for virus intracellular transport during entry. Interacts (via C-terminus) with host retromer subunits VPS35 AND VPS29.</text>
</comment>
<feature type="disulfide bond" evidence="15">
    <location>
        <begin position="76"/>
        <end position="82"/>
    </location>
</feature>
<comment type="function">
    <text evidence="15">Minor protein of the capsid that localizes along the inner surface of the virion, within the central cavities beneath the L1 pentamers. Plays a role in capsid stabilization through interaction with the major capsid protein L1. Once the virion enters the host cell, L2 escorts the genomic DNA into the nucleus by promoting escape from the endosomal compartments and traffic through the host Golgi network. Mechanistically, the C-terminus of L2 possesses a cell-penetrating peptide that protudes from the host endosome, interacts with host cytoplasmic retromer cargo and thereby mediates the capsid delivery to the host trans-Golgi network. Plays a role through its interaction with host dynein in the intracellular microtubule-dependent transport of viral capsid toward the nucleus. Mediates the viral genome import into the nucleus through binding to host importins. Once within the nucleus, L2 localizes viral genomes to host PML bodies in order to activate early gene expression for establishment of infection. Later on, promotes late gene expression by interacting with the viral E2 protein and by inhibiting its transcriptional activation functions. During virion assembly, encapsidates the genome by direct interaction with the viral DNA.</text>
</comment>
<protein>
    <recommendedName>
        <fullName evidence="15">Minor capsid protein L2</fullName>
    </recommendedName>
</protein>
<evidence type="ECO:0000256" key="5">
    <source>
        <dbReference type="ARBA" id="ARBA00022581"/>
    </source>
</evidence>
<evidence type="ECO:0000256" key="6">
    <source>
        <dbReference type="ARBA" id="ARBA00022812"/>
    </source>
</evidence>
<keyword evidence="14 15" id="KW-1160">Virus entry into host cell</keyword>
<evidence type="ECO:0000256" key="2">
    <source>
        <dbReference type="ARBA" id="ARBA00022553"/>
    </source>
</evidence>
<comment type="subcellular location">
    <subcellularLocation>
        <location evidence="15">Virion</location>
    </subcellularLocation>
    <subcellularLocation>
        <location evidence="15">Host nucleus</location>
    </subcellularLocation>
</comment>
<dbReference type="GO" id="GO:0075521">
    <property type="term" value="P:microtubule-dependent intracellular transport of viral material towards nucleus"/>
    <property type="evidence" value="ECO:0007669"/>
    <property type="project" value="UniProtKB-UniRule"/>
</dbReference>
<evidence type="ECO:0000313" key="17">
    <source>
        <dbReference type="EMBL" id="ABN49461.1"/>
    </source>
</evidence>
<keyword evidence="4 15" id="KW-1048">Host nucleus</keyword>
<keyword evidence="13 15" id="KW-1015">Disulfide bond</keyword>
<evidence type="ECO:0000256" key="10">
    <source>
        <dbReference type="ARBA" id="ARBA00023046"/>
    </source>
</evidence>
<dbReference type="GO" id="GO:0003677">
    <property type="term" value="F:DNA binding"/>
    <property type="evidence" value="ECO:0007669"/>
    <property type="project" value="UniProtKB-UniRule"/>
</dbReference>
<dbReference type="EMBL" id="EF362754">
    <property type="protein sequence ID" value="ABN49461.1"/>
    <property type="molecule type" value="Genomic_DNA"/>
</dbReference>
<evidence type="ECO:0000256" key="12">
    <source>
        <dbReference type="ARBA" id="ARBA00023125"/>
    </source>
</evidence>
<keyword evidence="6" id="KW-1040">Host Golgi apparatus</keyword>
<evidence type="ECO:0000256" key="13">
    <source>
        <dbReference type="ARBA" id="ARBA00023157"/>
    </source>
</evidence>
<keyword evidence="9 15" id="KW-1177">Microtubular inwards viral transport</keyword>
<keyword evidence="1 15" id="KW-1163">Viral penetration into host nucleus</keyword>
<keyword evidence="3 15" id="KW-0167">Capsid protein</keyword>
<organism evidence="17 18">
    <name type="scientific">Human papillomavirus type 2</name>
    <dbReference type="NCBI Taxonomy" id="333751"/>
    <lineage>
        <taxon>Viruses</taxon>
        <taxon>Monodnaviria</taxon>
        <taxon>Shotokuvirae</taxon>
        <taxon>Cossaviricota</taxon>
        <taxon>Papovaviricetes</taxon>
        <taxon>Zurhausenvirales</taxon>
        <taxon>Papillomaviridae</taxon>
        <taxon>Firstpapillomavirinae</taxon>
        <taxon>Alphapapillomavirus</taxon>
        <taxon>Alphapapillomavirus 4</taxon>
    </lineage>
</organism>
<dbReference type="HAMAP" id="MF_04003">
    <property type="entry name" value="PPV_L2"/>
    <property type="match status" value="1"/>
</dbReference>
<feature type="transmembrane region" description="Helical" evidence="16">
    <location>
        <begin position="29"/>
        <end position="49"/>
    </location>
</feature>
<evidence type="ECO:0000256" key="8">
    <source>
        <dbReference type="ARBA" id="ARBA00022921"/>
    </source>
</evidence>
<evidence type="ECO:0000256" key="4">
    <source>
        <dbReference type="ARBA" id="ARBA00022562"/>
    </source>
</evidence>
<sequence length="524" mass="56529">MSVGDSYPNRLFIVDVLCPFVKPHLTPPLFYIVLIHFHFDTFVFFLYLLRFNKRAIMSIRAKRRKRASPTDLYRTCKQAGTCPPDIIPRVEQNTLADKILKWGSLGVFFGGLGIGTGSGTGGRTGYIPVGSRPTTVVDIGPTPRPPVVIEPVGASEPSIVTLVEDSSIINAGASHPTFTGTGGFEVTTSTVTDPAVLDITPSGTSVQVSSSSFLNPLYTEPAIVEAPQTGEVSGHVLVSTATSGSHGYEEIPMQTFATSGGSGTEPISSTPLPGVRRVAGPRLYSRANQQVQVRDPAFLARPADLVTFDNPVYDPEETIIFQHPDLHEPPDPDFLDIVALHRPALTSRRGTVRFSRLGRRATLRTRSGKQIGARVHFYHDISPIGTEELEMEPLLPPASTDNTDMLYDVYADSDVLQPLLDELPAAPRGSLSLADTAVSATSASTLRGSTTVPLSSGIDVPVYTGPDIEPPNVPGMGPLIPVAPSLPSSVYIFGGDYYLMPSYVLWPKRRKRVHYFFADGFVAA</sequence>
<evidence type="ECO:0000256" key="7">
    <source>
        <dbReference type="ARBA" id="ARBA00022844"/>
    </source>
</evidence>
<dbReference type="GO" id="GO:0019028">
    <property type="term" value="C:viral capsid"/>
    <property type="evidence" value="ECO:0007669"/>
    <property type="project" value="UniProtKB-UniRule"/>
</dbReference>
<reference evidence="17 18" key="1">
    <citation type="journal article" date="2007" name="J. Clin. Virol.">
        <title>Detection of HPV-2 and identification of novel mutations by whole genome sequencing from biopsies of two patients with multiple cutaneous horns.</title>
        <authorList>
            <person name="Wang W."/>
            <person name="Wang C."/>
            <person name="Xu S."/>
            <person name="Chen C."/>
            <person name="Tong X."/>
            <person name="Liang Y."/>
            <person name="Dong X."/>
            <person name="Lei Y."/>
            <person name="Zheng X."/>
            <person name="Yu J."/>
            <person name="Wang J."/>
        </authorList>
    </citation>
    <scope>NUCLEOTIDE SEQUENCE [LARGE SCALE GENOMIC DNA]</scope>
    <source>
        <strain evidence="17">C2</strain>
    </source>
</reference>
<keyword evidence="12 15" id="KW-0238">DNA-binding</keyword>
<keyword evidence="16" id="KW-0812">Transmembrane</keyword>
<evidence type="ECO:0000256" key="14">
    <source>
        <dbReference type="ARBA" id="ARBA00023296"/>
    </source>
</evidence>
<keyword evidence="11 15" id="KW-1176">Cytoplasmic inwards viral transport</keyword>